<gene>
    <name evidence="7" type="ORF">SOIL9_30130</name>
</gene>
<dbReference type="Gene3D" id="3.40.50.200">
    <property type="entry name" value="Peptidase S8/S53 domain"/>
    <property type="match status" value="1"/>
</dbReference>
<organism evidence="7 8">
    <name type="scientific">Gemmata massiliana</name>
    <dbReference type="NCBI Taxonomy" id="1210884"/>
    <lineage>
        <taxon>Bacteria</taxon>
        <taxon>Pseudomonadati</taxon>
        <taxon>Planctomycetota</taxon>
        <taxon>Planctomycetia</taxon>
        <taxon>Gemmatales</taxon>
        <taxon>Gemmataceae</taxon>
        <taxon>Gemmata</taxon>
    </lineage>
</organism>
<dbReference type="PRINTS" id="PR00723">
    <property type="entry name" value="SUBTILISIN"/>
</dbReference>
<dbReference type="PANTHER" id="PTHR43806:SF11">
    <property type="entry name" value="CEREVISIN-RELATED"/>
    <property type="match status" value="1"/>
</dbReference>
<evidence type="ECO:0000259" key="6">
    <source>
        <dbReference type="Pfam" id="PF00082"/>
    </source>
</evidence>
<evidence type="ECO:0000256" key="3">
    <source>
        <dbReference type="ARBA" id="ARBA00022801"/>
    </source>
</evidence>
<keyword evidence="5" id="KW-0732">Signal</keyword>
<dbReference type="AlphaFoldDB" id="A0A6P2D0C9"/>
<name>A0A6P2D0C9_9BACT</name>
<dbReference type="EMBL" id="LR593886">
    <property type="protein sequence ID" value="VTR94701.1"/>
    <property type="molecule type" value="Genomic_DNA"/>
</dbReference>
<dbReference type="KEGG" id="gms:SOIL9_30130"/>
<dbReference type="GO" id="GO:0004252">
    <property type="term" value="F:serine-type endopeptidase activity"/>
    <property type="evidence" value="ECO:0007669"/>
    <property type="project" value="InterPro"/>
</dbReference>
<evidence type="ECO:0000313" key="8">
    <source>
        <dbReference type="Proteomes" id="UP000464178"/>
    </source>
</evidence>
<feature type="domain" description="Peptidase S8/S53" evidence="6">
    <location>
        <begin position="310"/>
        <end position="417"/>
    </location>
</feature>
<feature type="signal peptide" evidence="5">
    <location>
        <begin position="1"/>
        <end position="19"/>
    </location>
</feature>
<evidence type="ECO:0000256" key="2">
    <source>
        <dbReference type="ARBA" id="ARBA00022670"/>
    </source>
</evidence>
<dbReference type="InterPro" id="IPR050131">
    <property type="entry name" value="Peptidase_S8_subtilisin-like"/>
</dbReference>
<keyword evidence="2" id="KW-0645">Protease</keyword>
<evidence type="ECO:0000313" key="7">
    <source>
        <dbReference type="EMBL" id="VTR94701.1"/>
    </source>
</evidence>
<dbReference type="InterPro" id="IPR015500">
    <property type="entry name" value="Peptidase_S8_subtilisin-rel"/>
</dbReference>
<dbReference type="Pfam" id="PF00082">
    <property type="entry name" value="Peptidase_S8"/>
    <property type="match status" value="1"/>
</dbReference>
<evidence type="ECO:0000256" key="4">
    <source>
        <dbReference type="ARBA" id="ARBA00022825"/>
    </source>
</evidence>
<dbReference type="Proteomes" id="UP000464178">
    <property type="component" value="Chromosome"/>
</dbReference>
<dbReference type="GO" id="GO:0006508">
    <property type="term" value="P:proteolysis"/>
    <property type="evidence" value="ECO:0007669"/>
    <property type="project" value="UniProtKB-KW"/>
</dbReference>
<evidence type="ECO:0000256" key="5">
    <source>
        <dbReference type="SAM" id="SignalP"/>
    </source>
</evidence>
<reference evidence="7 8" key="1">
    <citation type="submission" date="2019-05" db="EMBL/GenBank/DDBJ databases">
        <authorList>
            <consortium name="Science for Life Laboratories"/>
        </authorList>
    </citation>
    <scope>NUCLEOTIDE SEQUENCE [LARGE SCALE GENOMIC DNA]</scope>
    <source>
        <strain evidence="7">Soil9</strain>
    </source>
</reference>
<keyword evidence="8" id="KW-1185">Reference proteome</keyword>
<feature type="chain" id="PRO_5026799261" description="Peptidase S8/S53 domain-containing protein" evidence="5">
    <location>
        <begin position="20"/>
        <end position="434"/>
    </location>
</feature>
<dbReference type="InterPro" id="IPR023828">
    <property type="entry name" value="Peptidase_S8_Ser-AS"/>
</dbReference>
<dbReference type="PROSITE" id="PS00138">
    <property type="entry name" value="SUBTILASE_SER"/>
    <property type="match status" value="1"/>
</dbReference>
<dbReference type="SUPFAM" id="SSF52743">
    <property type="entry name" value="Subtilisin-like"/>
    <property type="match status" value="1"/>
</dbReference>
<proteinExistence type="inferred from homology"/>
<comment type="similarity">
    <text evidence="1">Belongs to the peptidase S8 family.</text>
</comment>
<dbReference type="PANTHER" id="PTHR43806">
    <property type="entry name" value="PEPTIDASE S8"/>
    <property type="match status" value="1"/>
</dbReference>
<evidence type="ECO:0000256" key="1">
    <source>
        <dbReference type="ARBA" id="ARBA00011073"/>
    </source>
</evidence>
<dbReference type="InterPro" id="IPR000209">
    <property type="entry name" value="Peptidase_S8/S53_dom"/>
</dbReference>
<dbReference type="RefSeq" id="WP_162669199.1">
    <property type="nucleotide sequence ID" value="NZ_LR593886.1"/>
</dbReference>
<protein>
    <recommendedName>
        <fullName evidence="6">Peptidase S8/S53 domain-containing protein</fullName>
    </recommendedName>
</protein>
<keyword evidence="3" id="KW-0378">Hydrolase</keyword>
<dbReference type="InterPro" id="IPR036852">
    <property type="entry name" value="Peptidase_S8/S53_dom_sf"/>
</dbReference>
<accession>A0A6P2D0C9</accession>
<sequence>MRITLIAIALSFVSAPALAADLSIPDWAKNRDERMPATRAAHLATLGAPDWIDAGYRGQNVKILVLDTGFRGYREQLGKSLPAKVTVHSGRKDRNLEFKDSQHGILVAEVVHAIAPDAEILLANWNTEEPETFLDSVKWAREQGVRVITCSVVMPSWSDGEGNGPIHKRLSELLGDGTKPGDPLFFSCAGNTARRHWSGMFAPNADGFHEWTAGVTLNAISPWYDDRVALDLCWSDPSARYRLEVIDTETGKPAAGVTYREQADPPASVARFVPQSGKSFAVRVHQEKGKPGKFHLNSLASYLTETRLAGSIPFPGDGPEVITVGAVSLDLKRASFSACGPNSPRPKPDVVAPIPFGSYTRSQPFSGTSCATPQGAASAVLCLSRNPEWTSAKVRGYLTNWARDLGPTGHDCETGYGLVHLPPLAPAPHPRPVR</sequence>
<keyword evidence="4" id="KW-0720">Serine protease</keyword>